<feature type="compositionally biased region" description="Acidic residues" evidence="3">
    <location>
        <begin position="304"/>
        <end position="335"/>
    </location>
</feature>
<evidence type="ECO:0000313" key="6">
    <source>
        <dbReference type="Proteomes" id="UP000054477"/>
    </source>
</evidence>
<dbReference type="STRING" id="1095629.A0A0C9XYC6"/>
<proteinExistence type="predicted"/>
<feature type="compositionally biased region" description="Basic residues" evidence="3">
    <location>
        <begin position="388"/>
        <end position="398"/>
    </location>
</feature>
<organism evidence="5 6">
    <name type="scientific">Laccaria amethystina LaAM-08-1</name>
    <dbReference type="NCBI Taxonomy" id="1095629"/>
    <lineage>
        <taxon>Eukaryota</taxon>
        <taxon>Fungi</taxon>
        <taxon>Dikarya</taxon>
        <taxon>Basidiomycota</taxon>
        <taxon>Agaricomycotina</taxon>
        <taxon>Agaricomycetes</taxon>
        <taxon>Agaricomycetidae</taxon>
        <taxon>Agaricales</taxon>
        <taxon>Agaricineae</taxon>
        <taxon>Hydnangiaceae</taxon>
        <taxon>Laccaria</taxon>
    </lineage>
</organism>
<dbReference type="SMART" id="SM00297">
    <property type="entry name" value="BROMO"/>
    <property type="match status" value="1"/>
</dbReference>
<feature type="compositionally biased region" description="Basic and acidic residues" evidence="3">
    <location>
        <begin position="473"/>
        <end position="485"/>
    </location>
</feature>
<dbReference type="SUPFAM" id="SSF47370">
    <property type="entry name" value="Bromodomain"/>
    <property type="match status" value="1"/>
</dbReference>
<dbReference type="AlphaFoldDB" id="A0A0C9XYC6"/>
<keyword evidence="6" id="KW-1185">Reference proteome</keyword>
<dbReference type="PANTHER" id="PTHR15398">
    <property type="entry name" value="BROMODOMAIN-CONTAINING PROTEIN 8"/>
    <property type="match status" value="1"/>
</dbReference>
<dbReference type="PANTHER" id="PTHR15398:SF4">
    <property type="entry name" value="BROMODOMAIN-CONTAINING PROTEIN 8 ISOFORM X1"/>
    <property type="match status" value="1"/>
</dbReference>
<gene>
    <name evidence="5" type="ORF">K443DRAFT_631433</name>
</gene>
<evidence type="ECO:0000256" key="1">
    <source>
        <dbReference type="ARBA" id="ARBA00023117"/>
    </source>
</evidence>
<dbReference type="GO" id="GO:0035267">
    <property type="term" value="C:NuA4 histone acetyltransferase complex"/>
    <property type="evidence" value="ECO:0007669"/>
    <property type="project" value="TreeGrafter"/>
</dbReference>
<dbReference type="Gene3D" id="1.20.920.10">
    <property type="entry name" value="Bromodomain-like"/>
    <property type="match status" value="1"/>
</dbReference>
<dbReference type="PROSITE" id="PS50014">
    <property type="entry name" value="BROMODOMAIN_2"/>
    <property type="match status" value="1"/>
</dbReference>
<evidence type="ECO:0000256" key="3">
    <source>
        <dbReference type="SAM" id="MobiDB-lite"/>
    </source>
</evidence>
<dbReference type="InterPro" id="IPR036427">
    <property type="entry name" value="Bromodomain-like_sf"/>
</dbReference>
<dbReference type="PRINTS" id="PR00503">
    <property type="entry name" value="BROMODOMAIN"/>
</dbReference>
<feature type="compositionally biased region" description="Low complexity" evidence="3">
    <location>
        <begin position="399"/>
        <end position="410"/>
    </location>
</feature>
<dbReference type="InterPro" id="IPR001487">
    <property type="entry name" value="Bromodomain"/>
</dbReference>
<evidence type="ECO:0000259" key="4">
    <source>
        <dbReference type="PROSITE" id="PS50014"/>
    </source>
</evidence>
<feature type="region of interest" description="Disordered" evidence="3">
    <location>
        <begin position="156"/>
        <end position="256"/>
    </location>
</feature>
<name>A0A0C9XYC6_9AGAR</name>
<evidence type="ECO:0000313" key="5">
    <source>
        <dbReference type="EMBL" id="KIK06664.1"/>
    </source>
</evidence>
<feature type="compositionally biased region" description="Polar residues" evidence="3">
    <location>
        <begin position="223"/>
        <end position="236"/>
    </location>
</feature>
<dbReference type="Proteomes" id="UP000054477">
    <property type="component" value="Unassembled WGS sequence"/>
</dbReference>
<evidence type="ECO:0000256" key="2">
    <source>
        <dbReference type="PROSITE-ProRule" id="PRU00035"/>
    </source>
</evidence>
<reference evidence="5 6" key="1">
    <citation type="submission" date="2014-04" db="EMBL/GenBank/DDBJ databases">
        <authorList>
            <consortium name="DOE Joint Genome Institute"/>
            <person name="Kuo A."/>
            <person name="Kohler A."/>
            <person name="Nagy L.G."/>
            <person name="Floudas D."/>
            <person name="Copeland A."/>
            <person name="Barry K.W."/>
            <person name="Cichocki N."/>
            <person name="Veneault-Fourrey C."/>
            <person name="LaButti K."/>
            <person name="Lindquist E.A."/>
            <person name="Lipzen A."/>
            <person name="Lundell T."/>
            <person name="Morin E."/>
            <person name="Murat C."/>
            <person name="Sun H."/>
            <person name="Tunlid A."/>
            <person name="Henrissat B."/>
            <person name="Grigoriev I.V."/>
            <person name="Hibbett D.S."/>
            <person name="Martin F."/>
            <person name="Nordberg H.P."/>
            <person name="Cantor M.N."/>
            <person name="Hua S.X."/>
        </authorList>
    </citation>
    <scope>NUCLEOTIDE SEQUENCE [LARGE SCALE GENOMIC DNA]</scope>
    <source>
        <strain evidence="5 6">LaAM-08-1</strain>
    </source>
</reference>
<dbReference type="CDD" id="cd04369">
    <property type="entry name" value="Bromodomain"/>
    <property type="match status" value="1"/>
</dbReference>
<dbReference type="HOGENOM" id="CLU_022084_1_0_1"/>
<dbReference type="GO" id="GO:0006325">
    <property type="term" value="P:chromatin organization"/>
    <property type="evidence" value="ECO:0007669"/>
    <property type="project" value="UniProtKB-ARBA"/>
</dbReference>
<dbReference type="Pfam" id="PF00439">
    <property type="entry name" value="Bromodomain"/>
    <property type="match status" value="1"/>
</dbReference>
<reference evidence="6" key="2">
    <citation type="submission" date="2015-01" db="EMBL/GenBank/DDBJ databases">
        <title>Evolutionary Origins and Diversification of the Mycorrhizal Mutualists.</title>
        <authorList>
            <consortium name="DOE Joint Genome Institute"/>
            <consortium name="Mycorrhizal Genomics Consortium"/>
            <person name="Kohler A."/>
            <person name="Kuo A."/>
            <person name="Nagy L.G."/>
            <person name="Floudas D."/>
            <person name="Copeland A."/>
            <person name="Barry K.W."/>
            <person name="Cichocki N."/>
            <person name="Veneault-Fourrey C."/>
            <person name="LaButti K."/>
            <person name="Lindquist E.A."/>
            <person name="Lipzen A."/>
            <person name="Lundell T."/>
            <person name="Morin E."/>
            <person name="Murat C."/>
            <person name="Riley R."/>
            <person name="Ohm R."/>
            <person name="Sun H."/>
            <person name="Tunlid A."/>
            <person name="Henrissat B."/>
            <person name="Grigoriev I.V."/>
            <person name="Hibbett D.S."/>
            <person name="Martin F."/>
        </authorList>
    </citation>
    <scope>NUCLEOTIDE SEQUENCE [LARGE SCALE GENOMIC DNA]</scope>
    <source>
        <strain evidence="6">LaAM-08-1</strain>
    </source>
</reference>
<dbReference type="OrthoDB" id="1742084at2759"/>
<feature type="domain" description="Bromo" evidence="4">
    <location>
        <begin position="532"/>
        <end position="602"/>
    </location>
</feature>
<protein>
    <submittedName>
        <fullName evidence="5">Unplaced genomic scaffold K443scaffold_16, whole genome shotgun sequence</fullName>
    </submittedName>
</protein>
<keyword evidence="1 2" id="KW-0103">Bromodomain</keyword>
<dbReference type="EMBL" id="KN838551">
    <property type="protein sequence ID" value="KIK06664.1"/>
    <property type="molecule type" value="Genomic_DNA"/>
</dbReference>
<feature type="region of interest" description="Disordered" evidence="3">
    <location>
        <begin position="449"/>
        <end position="511"/>
    </location>
</feature>
<accession>A0A0C9XYC6</accession>
<feature type="region of interest" description="Disordered" evidence="3">
    <location>
        <begin position="299"/>
        <end position="437"/>
    </location>
</feature>
<sequence length="632" mass="69870">MRRGTAQVKQQQSSYTPLECLLLAQTVWELGANPSSWSNIAKLLSTHPLLSRPKSFFTAQSCLAMYERMMKEASLERTDLDAGIHAPQNLALAKKHFQLRFSELLHLITVEENNFKSIVSEIDDIRAGLHDDRIKAKLSGVPLEAVKTQAPLIKSPQASGVEQTDEIFGGSDLTGITDSGSSGRDEDNNAVSPMPQLPNVHLLDGVDESGRIHGSSEPELNILTDSTSPLPNTLSLDGSEEAEGFTSAVRSSEPQEALSDLTMISGQLDINDAPPELPVDAGVADLLETRNCAEEKQSFIQRQEEEEGDEDMEGGEEEEEEAPLEAKVEEEETDHEETKLLPPFTDANETESEAKATSPPTIADIKVGEVVIVSDLDGPVSEEEPTKAARRSTRRRKSSTSSVPPLQTRGSSRRRRQTAESEPSPNAVDSEADIDPEMKVDMVQVEGGHITPMSESARRIEGKRKASPLEAVEYQREKKRVREDSEPADDDESGPSLHNTRTRPIRQGTRTEEQVALKRFQNVIGLLHSQISQHRNGNIFHNPIKNSEAPDYHDIVKRPMDLKTIKTRVKDGLVANSLEFQRDIFLMFANAMMYNRPGSDVHAMAEDMMVESEGHILSFRQTEGYARGANRA</sequence>